<dbReference type="RefSeq" id="WP_222198907.1">
    <property type="nucleotide sequence ID" value="NZ_JAIMFO010000004.1"/>
</dbReference>
<evidence type="ECO:0000313" key="1">
    <source>
        <dbReference type="EMBL" id="MBY4797171.1"/>
    </source>
</evidence>
<gene>
    <name evidence="1" type="ORF">K6V98_02170</name>
</gene>
<dbReference type="EMBL" id="JAIMFO010000004">
    <property type="protein sequence ID" value="MBY4797171.1"/>
    <property type="molecule type" value="Genomic_DNA"/>
</dbReference>
<dbReference type="CDD" id="cd06325">
    <property type="entry name" value="PBP1_ABC_unchar_transporter"/>
    <property type="match status" value="1"/>
</dbReference>
<name>A0ABS7MIH5_9ACTN</name>
<dbReference type="Gene3D" id="3.40.50.2300">
    <property type="match status" value="2"/>
</dbReference>
<dbReference type="PANTHER" id="PTHR35271:SF1">
    <property type="entry name" value="ABC TRANSPORTER, SUBSTRATE-BINDING LIPOPROTEIN"/>
    <property type="match status" value="1"/>
</dbReference>
<dbReference type="PROSITE" id="PS51257">
    <property type="entry name" value="PROKAR_LIPOPROTEIN"/>
    <property type="match status" value="1"/>
</dbReference>
<comment type="caution">
    <text evidence="1">The sequence shown here is derived from an EMBL/GenBank/DDBJ whole genome shotgun (WGS) entry which is preliminary data.</text>
</comment>
<dbReference type="SUPFAM" id="SSF53822">
    <property type="entry name" value="Periplasmic binding protein-like I"/>
    <property type="match status" value="1"/>
</dbReference>
<sequence>MQDRTISRRSALALAGAGIVAGLGLVGCGGASAPSGSGTSSSTYKIGILQLTEHPALDAANKGFIRALDASGISYTADQQNAQNDQSACQTIAAKFAGDGDDLIFAIATPAAQAAAGATSEIPIVGTAITDFVEAGLAEASDRPGKNVTGTSDLSPVAEQLDLMKKVLPEVKLVGILYSTAEANSAVQVKAAEDELERLGIASKRFGVSSSNEIQSMMEAAVGEVDAVYAPTDNTVSSSMAQVAQIARDAKVPVICGEEAQVDAGGLFSLSVSYEELGYKAGEMAVKILTGKAKPAELPIEHMAADELKVVSNKETADALNVDLSALKA</sequence>
<proteinExistence type="predicted"/>
<dbReference type="InterPro" id="IPR007487">
    <property type="entry name" value="ABC_transpt-TYRBP-like"/>
</dbReference>
<accession>A0ABS7MIH5</accession>
<organism evidence="1 2">
    <name type="scientific">Collinsella ureilytica</name>
    <dbReference type="NCBI Taxonomy" id="2869515"/>
    <lineage>
        <taxon>Bacteria</taxon>
        <taxon>Bacillati</taxon>
        <taxon>Actinomycetota</taxon>
        <taxon>Coriobacteriia</taxon>
        <taxon>Coriobacteriales</taxon>
        <taxon>Coriobacteriaceae</taxon>
        <taxon>Collinsella</taxon>
    </lineage>
</organism>
<evidence type="ECO:0000313" key="2">
    <source>
        <dbReference type="Proteomes" id="UP000700908"/>
    </source>
</evidence>
<keyword evidence="2" id="KW-1185">Reference proteome</keyword>
<dbReference type="Proteomes" id="UP000700908">
    <property type="component" value="Unassembled WGS sequence"/>
</dbReference>
<dbReference type="PROSITE" id="PS51318">
    <property type="entry name" value="TAT"/>
    <property type="match status" value="1"/>
</dbReference>
<reference evidence="1 2" key="1">
    <citation type="submission" date="2021-08" db="EMBL/GenBank/DDBJ databases">
        <title>Collinsella faecalis sp. nov. isolated from swine faeces.</title>
        <authorList>
            <person name="Oh B.S."/>
            <person name="Lee J.H."/>
        </authorList>
    </citation>
    <scope>NUCLEOTIDE SEQUENCE [LARGE SCALE GENOMIC DNA]</scope>
    <source>
        <strain evidence="1 2">AGMB00827</strain>
    </source>
</reference>
<dbReference type="Pfam" id="PF04392">
    <property type="entry name" value="ABC_sub_bind"/>
    <property type="match status" value="1"/>
</dbReference>
<dbReference type="InterPro" id="IPR006311">
    <property type="entry name" value="TAT_signal"/>
</dbReference>
<dbReference type="PANTHER" id="PTHR35271">
    <property type="entry name" value="ABC TRANSPORTER, SUBSTRATE-BINDING LIPOPROTEIN-RELATED"/>
    <property type="match status" value="1"/>
</dbReference>
<dbReference type="InterPro" id="IPR028082">
    <property type="entry name" value="Peripla_BP_I"/>
</dbReference>
<protein>
    <submittedName>
        <fullName evidence="1">ABC transporter substrate-binding protein</fullName>
    </submittedName>
</protein>